<evidence type="ECO:0000256" key="2">
    <source>
        <dbReference type="ARBA" id="ARBA00022630"/>
    </source>
</evidence>
<evidence type="ECO:0000313" key="8">
    <source>
        <dbReference type="Proteomes" id="UP000076038"/>
    </source>
</evidence>
<dbReference type="PRINTS" id="PR00368">
    <property type="entry name" value="FADPNR"/>
</dbReference>
<accession>A0A143QGC1</accession>
<keyword evidence="4 7" id="KW-0560">Oxidoreductase</keyword>
<evidence type="ECO:0000256" key="5">
    <source>
        <dbReference type="ARBA" id="ARBA00023027"/>
    </source>
</evidence>
<dbReference type="PATRIC" id="fig|1653479.3.peg.917"/>
<evidence type="ECO:0000259" key="6">
    <source>
        <dbReference type="Pfam" id="PF07992"/>
    </source>
</evidence>
<evidence type="ECO:0000256" key="3">
    <source>
        <dbReference type="ARBA" id="ARBA00022827"/>
    </source>
</evidence>
<keyword evidence="2" id="KW-0285">Flavoprotein</keyword>
<evidence type="ECO:0000256" key="4">
    <source>
        <dbReference type="ARBA" id="ARBA00023002"/>
    </source>
</evidence>
<dbReference type="InterPro" id="IPR036188">
    <property type="entry name" value="FAD/NAD-bd_sf"/>
</dbReference>
<organism evidence="7 8">
    <name type="scientific">Rhodococcoides fascians</name>
    <name type="common">Rhodococcus fascians</name>
    <dbReference type="NCBI Taxonomy" id="1828"/>
    <lineage>
        <taxon>Bacteria</taxon>
        <taxon>Bacillati</taxon>
        <taxon>Actinomycetota</taxon>
        <taxon>Actinomycetes</taxon>
        <taxon>Mycobacteriales</taxon>
        <taxon>Nocardiaceae</taxon>
        <taxon>Rhodococcoides</taxon>
    </lineage>
</organism>
<name>A0A143QGC1_RHOFA</name>
<proteinExistence type="inferred from homology"/>
<dbReference type="InterPro" id="IPR045024">
    <property type="entry name" value="NDH-2"/>
</dbReference>
<dbReference type="PRINTS" id="PR00411">
    <property type="entry name" value="PNDRDTASEI"/>
</dbReference>
<dbReference type="Pfam" id="PF07992">
    <property type="entry name" value="Pyr_redox_2"/>
    <property type="match status" value="1"/>
</dbReference>
<evidence type="ECO:0000256" key="1">
    <source>
        <dbReference type="ARBA" id="ARBA00005272"/>
    </source>
</evidence>
<sequence length="456" mass="48497">MWTMRSPLRNRSTAPAPASPARVVVVGGGFGGFYALRKMQKLLGPDRASFTLVAPNDYLLYSPLLPEVATGVLDPRDIAVSTRQTLRRTKLVLGHVTSVDFENRRVRVAGPDGDSELAWDKLILAPGSVTRQFDIPGVAEHAHGLKTLSEAVFIRNHVLKQLDAADELPDTPEGRAERKERLTVVAVGAGYTGTEFVAQMQNWIRGIATRWATVDPSDIRWLLIDLAPAVLPELGERLGKEAMEVLAARGVEVRLGVSVESATANAVTLTDGDVVPTRTLVWGAGVAASPLIAQLDLPTEKGRLVVNPDLTVPGVDDVWAIGDAAAVPDIAADPSKPTPPTAQHAQRQGTAVAKNVAASLGVGTARPYRHKDLGLVADLGGFDGVAKPLGVPLTGAVAKFVARGYHLYALPTASARVRVATDWLYSTVLSTRVVNLDQVRSEDALIAKAQGTGVYD</sequence>
<dbReference type="AlphaFoldDB" id="A0A143QGC1"/>
<dbReference type="InterPro" id="IPR023753">
    <property type="entry name" value="FAD/NAD-binding_dom"/>
</dbReference>
<reference evidence="7 8" key="1">
    <citation type="journal article" date="2016" name="Genome Announc.">
        <title>Complete Genome and Plasmid Sequences for Rhodococcus fascians D188 and Draft Sequences for Rhodococcus Isolates PBTS 1 and PBTS 2.</title>
        <authorList>
            <person name="Stamler R.A."/>
            <person name="Vereecke D."/>
            <person name="Zhang Y."/>
            <person name="Schilkey F."/>
            <person name="Devitt N."/>
            <person name="Randall J.J."/>
        </authorList>
    </citation>
    <scope>NUCLEOTIDE SEQUENCE [LARGE SCALE GENOMIC DNA]</scope>
    <source>
        <strain evidence="7 8">PBTS2</strain>
    </source>
</reference>
<protein>
    <submittedName>
        <fullName evidence="7">NADH dehydrogenase-like protein</fullName>
        <ecNumber evidence="7">1.6.99.-</ecNumber>
    </submittedName>
</protein>
<dbReference type="PANTHER" id="PTHR43706:SF45">
    <property type="entry name" value="NADH DEHYDROGENASE-LIKE PROTEIN RV1812C"/>
    <property type="match status" value="1"/>
</dbReference>
<comment type="similarity">
    <text evidence="1">Belongs to the NADH dehydrogenase family.</text>
</comment>
<keyword evidence="3" id="KW-0274">FAD</keyword>
<dbReference type="SUPFAM" id="SSF51905">
    <property type="entry name" value="FAD/NAD(P)-binding domain"/>
    <property type="match status" value="2"/>
</dbReference>
<dbReference type="EC" id="1.6.99.-" evidence="7"/>
<keyword evidence="8" id="KW-1185">Reference proteome</keyword>
<dbReference type="Gene3D" id="3.50.50.100">
    <property type="match status" value="1"/>
</dbReference>
<evidence type="ECO:0000313" key="7">
    <source>
        <dbReference type="EMBL" id="AMY22215.1"/>
    </source>
</evidence>
<dbReference type="KEGG" id="rhs:A3Q41_00897"/>
<dbReference type="EMBL" id="CP015220">
    <property type="protein sequence ID" value="AMY22215.1"/>
    <property type="molecule type" value="Genomic_DNA"/>
</dbReference>
<gene>
    <name evidence="7" type="ORF">A3Q41_00897</name>
</gene>
<dbReference type="Proteomes" id="UP000076038">
    <property type="component" value="Chromosome"/>
</dbReference>
<dbReference type="PANTHER" id="PTHR43706">
    <property type="entry name" value="NADH DEHYDROGENASE"/>
    <property type="match status" value="1"/>
</dbReference>
<dbReference type="GO" id="GO:0003954">
    <property type="term" value="F:NADH dehydrogenase activity"/>
    <property type="evidence" value="ECO:0007669"/>
    <property type="project" value="InterPro"/>
</dbReference>
<reference evidence="8" key="2">
    <citation type="submission" date="2016-04" db="EMBL/GenBank/DDBJ databases">
        <title>Complete Genome and Plasmid Sequences for Rhodococcus fascians D188 and Draft Sequences for Rhodococcus spp. Isolates PBTS 1 and PBTS 2.</title>
        <authorList>
            <person name="Stamer R."/>
            <person name="Vereecke D."/>
            <person name="Zhang Y."/>
            <person name="Schilkey F."/>
            <person name="Devitt N."/>
            <person name="Randall J."/>
        </authorList>
    </citation>
    <scope>NUCLEOTIDE SEQUENCE [LARGE SCALE GENOMIC DNA]</scope>
    <source>
        <strain evidence="8">PBTS2</strain>
    </source>
</reference>
<feature type="domain" description="FAD/NAD(P)-binding" evidence="6">
    <location>
        <begin position="22"/>
        <end position="349"/>
    </location>
</feature>
<keyword evidence="5" id="KW-0520">NAD</keyword>